<protein>
    <submittedName>
        <fullName evidence="2">Uncharacterized protein</fullName>
    </submittedName>
</protein>
<gene>
    <name evidence="2" type="ORF">CR513_35781</name>
</gene>
<evidence type="ECO:0000313" key="2">
    <source>
        <dbReference type="EMBL" id="RDX83316.1"/>
    </source>
</evidence>
<dbReference type="Proteomes" id="UP000257109">
    <property type="component" value="Unassembled WGS sequence"/>
</dbReference>
<organism evidence="2 3">
    <name type="scientific">Mucuna pruriens</name>
    <name type="common">Velvet bean</name>
    <name type="synonym">Dolichos pruriens</name>
    <dbReference type="NCBI Taxonomy" id="157652"/>
    <lineage>
        <taxon>Eukaryota</taxon>
        <taxon>Viridiplantae</taxon>
        <taxon>Streptophyta</taxon>
        <taxon>Embryophyta</taxon>
        <taxon>Tracheophyta</taxon>
        <taxon>Spermatophyta</taxon>
        <taxon>Magnoliopsida</taxon>
        <taxon>eudicotyledons</taxon>
        <taxon>Gunneridae</taxon>
        <taxon>Pentapetalae</taxon>
        <taxon>rosids</taxon>
        <taxon>fabids</taxon>
        <taxon>Fabales</taxon>
        <taxon>Fabaceae</taxon>
        <taxon>Papilionoideae</taxon>
        <taxon>50 kb inversion clade</taxon>
        <taxon>NPAAA clade</taxon>
        <taxon>indigoferoid/millettioid clade</taxon>
        <taxon>Phaseoleae</taxon>
        <taxon>Mucuna</taxon>
    </lineage>
</organism>
<evidence type="ECO:0000256" key="1">
    <source>
        <dbReference type="SAM" id="MobiDB-lite"/>
    </source>
</evidence>
<accession>A0A371FYC7</accession>
<evidence type="ECO:0000313" key="3">
    <source>
        <dbReference type="Proteomes" id="UP000257109"/>
    </source>
</evidence>
<sequence length="194" mass="22234">MEDANTHISNFIDICETVKFQDVLRRPLGLGFSFILRNDAKEMRSQTRMILNTWGPTLSQIRERDNRSYKRHTFFGLKSVAFSETTQEIRKREHSKRDLGGTTGKSREENNDVKTSGYQHTLSTLSHTPGLTPSRPTLSNHPVYPIPLLFSPWMPNGLFVFSHCQNTCVTLELVWTPLVELASFPPNHLMSRTT</sequence>
<name>A0A371FYC7_MUCPR</name>
<comment type="caution">
    <text evidence="2">The sequence shown here is derived from an EMBL/GenBank/DDBJ whole genome shotgun (WGS) entry which is preliminary data.</text>
</comment>
<proteinExistence type="predicted"/>
<dbReference type="EMBL" id="QJKJ01007390">
    <property type="protein sequence ID" value="RDX83316.1"/>
    <property type="molecule type" value="Genomic_DNA"/>
</dbReference>
<keyword evidence="3" id="KW-1185">Reference proteome</keyword>
<feature type="region of interest" description="Disordered" evidence="1">
    <location>
        <begin position="86"/>
        <end position="117"/>
    </location>
</feature>
<dbReference type="AlphaFoldDB" id="A0A371FYC7"/>
<reference evidence="2" key="1">
    <citation type="submission" date="2018-05" db="EMBL/GenBank/DDBJ databases">
        <title>Draft genome of Mucuna pruriens seed.</title>
        <authorList>
            <person name="Nnadi N.E."/>
            <person name="Vos R."/>
            <person name="Hasami M.H."/>
            <person name="Devisetty U.K."/>
            <person name="Aguiy J.C."/>
        </authorList>
    </citation>
    <scope>NUCLEOTIDE SEQUENCE [LARGE SCALE GENOMIC DNA]</scope>
    <source>
        <strain evidence="2">JCA_2017</strain>
    </source>
</reference>
<feature type="compositionally biased region" description="Basic and acidic residues" evidence="1">
    <location>
        <begin position="87"/>
        <end position="112"/>
    </location>
</feature>
<feature type="non-terminal residue" evidence="2">
    <location>
        <position position="1"/>
    </location>
</feature>